<gene>
    <name evidence="2" type="ORF">FH715_06930</name>
</gene>
<reference evidence="2 3" key="1">
    <citation type="submission" date="2019-06" db="EMBL/GenBank/DDBJ databases">
        <title>Draft genome of Streptomyces sedi sp. JCM16909.</title>
        <authorList>
            <person name="Klykleung N."/>
            <person name="Tanasupawat S."/>
            <person name="Kudo T."/>
            <person name="Yuki M."/>
            <person name="Ohkuma M."/>
        </authorList>
    </citation>
    <scope>NUCLEOTIDE SEQUENCE [LARGE SCALE GENOMIC DNA]</scope>
    <source>
        <strain evidence="2 3">JCM 16909</strain>
    </source>
</reference>
<dbReference type="InterPro" id="IPR011009">
    <property type="entry name" value="Kinase-like_dom_sf"/>
</dbReference>
<dbReference type="AlphaFoldDB" id="A0A5C4V835"/>
<organism evidence="2 3">
    <name type="scientific">Streptomyces sedi</name>
    <dbReference type="NCBI Taxonomy" id="555059"/>
    <lineage>
        <taxon>Bacteria</taxon>
        <taxon>Bacillati</taxon>
        <taxon>Actinomycetota</taxon>
        <taxon>Actinomycetes</taxon>
        <taxon>Kitasatosporales</taxon>
        <taxon>Streptomycetaceae</taxon>
        <taxon>Streptomyces</taxon>
    </lineage>
</organism>
<comment type="caution">
    <text evidence="2">The sequence shown here is derived from an EMBL/GenBank/DDBJ whole genome shotgun (WGS) entry which is preliminary data.</text>
</comment>
<evidence type="ECO:0000313" key="3">
    <source>
        <dbReference type="Proteomes" id="UP000311713"/>
    </source>
</evidence>
<proteinExistence type="predicted"/>
<dbReference type="GO" id="GO:0016740">
    <property type="term" value="F:transferase activity"/>
    <property type="evidence" value="ECO:0007669"/>
    <property type="project" value="UniProtKB-KW"/>
</dbReference>
<dbReference type="RefSeq" id="WP_139641852.1">
    <property type="nucleotide sequence ID" value="NZ_BAAAZS010000110.1"/>
</dbReference>
<feature type="domain" description="Aminoglycoside phosphotransferase" evidence="1">
    <location>
        <begin position="13"/>
        <end position="113"/>
    </location>
</feature>
<keyword evidence="2" id="KW-0808">Transferase</keyword>
<dbReference type="Proteomes" id="UP000311713">
    <property type="component" value="Unassembled WGS sequence"/>
</dbReference>
<keyword evidence="3" id="KW-1185">Reference proteome</keyword>
<dbReference type="SUPFAM" id="SSF56112">
    <property type="entry name" value="Protein kinase-like (PK-like)"/>
    <property type="match status" value="1"/>
</dbReference>
<evidence type="ECO:0000259" key="1">
    <source>
        <dbReference type="Pfam" id="PF01636"/>
    </source>
</evidence>
<evidence type="ECO:0000313" key="2">
    <source>
        <dbReference type="EMBL" id="TNM32132.1"/>
    </source>
</evidence>
<dbReference type="Pfam" id="PF01636">
    <property type="entry name" value="APH"/>
    <property type="match status" value="1"/>
</dbReference>
<name>A0A5C4V835_9ACTN</name>
<sequence>MGTENGAPAGPLLASGRTADVYALPGGRVLRRYRNGRDAGPEARLLLRLGRLGYPVPRVHPHPEPGEAGLPGDLVMERLHGPTLLRAVLDGSESPARTGATLARLLDQLHALPGGLVHLDLHPENVLRTARGPVVIDWCNAREGRPPGRDRAVSALILAETASGPYPVAGPMLTALLDALRPAGDGGDQPPFTEAELTWAGDLRRANPTLDAAERRAVDLALERVAEQAASPPKRTTGDR</sequence>
<accession>A0A5C4V835</accession>
<dbReference type="InterPro" id="IPR002575">
    <property type="entry name" value="Aminoglycoside_PTrfase"/>
</dbReference>
<dbReference type="EMBL" id="VDGT01000004">
    <property type="protein sequence ID" value="TNM32132.1"/>
    <property type="molecule type" value="Genomic_DNA"/>
</dbReference>
<dbReference type="Gene3D" id="1.10.510.10">
    <property type="entry name" value="Transferase(Phosphotransferase) domain 1"/>
    <property type="match status" value="1"/>
</dbReference>
<dbReference type="OrthoDB" id="9797603at2"/>
<protein>
    <submittedName>
        <fullName evidence="2">Aminoglycoside phosphotransferase family protein</fullName>
    </submittedName>
</protein>